<sequence length="341" mass="37873">MNSPIQAGLLAYGMSGRIFHAPFLAAHPGFQLRAITERSRKLAATDYPAIISYDSVEELLKDPVIQLVVVNTPNDTHFALAKQALQAGKHVLIEKPVGTTSAEITELFDLGRQLNLQVFGYQNRRWDSDFQAVRQVVESGQLGQLIEAHFRFERYKMPIHTKVFKEDPTTPGAGLSFDLGPHVLDQALSLFGKPEKVHKTLASHRFGSRVDDYFHFHLSYPGGLNVFVSGSLLVAAPGPAYVLHGTQGSYKQQRTDVQETQLDKGLKPTEEAYGHDLPGSEGALTVVQPDGEKSTTEVPTPRGNYMGLFEAVYQSLMHGRAFPVREEELFWQLQALEQTSE</sequence>
<dbReference type="PANTHER" id="PTHR43708">
    <property type="entry name" value="CONSERVED EXPRESSED OXIDOREDUCTASE (EUROFUNG)"/>
    <property type="match status" value="1"/>
</dbReference>
<name>A0A212SZS8_9BACT</name>
<keyword evidence="7" id="KW-1185">Reference proteome</keyword>
<evidence type="ECO:0000256" key="2">
    <source>
        <dbReference type="ARBA" id="ARBA00023002"/>
    </source>
</evidence>
<dbReference type="EMBL" id="FYEW01000001">
    <property type="protein sequence ID" value="SNC59303.1"/>
    <property type="molecule type" value="Genomic_DNA"/>
</dbReference>
<dbReference type="InterPro" id="IPR055170">
    <property type="entry name" value="GFO_IDH_MocA-like_dom"/>
</dbReference>
<dbReference type="GO" id="GO:0000166">
    <property type="term" value="F:nucleotide binding"/>
    <property type="evidence" value="ECO:0007669"/>
    <property type="project" value="InterPro"/>
</dbReference>
<dbReference type="GO" id="GO:0016491">
    <property type="term" value="F:oxidoreductase activity"/>
    <property type="evidence" value="ECO:0007669"/>
    <property type="project" value="UniProtKB-KW"/>
</dbReference>
<comment type="similarity">
    <text evidence="1">Belongs to the Gfo/Idh/MocA family.</text>
</comment>
<dbReference type="PANTHER" id="PTHR43708:SF5">
    <property type="entry name" value="CONSERVED EXPRESSED OXIDOREDUCTASE (EUROFUNG)-RELATED"/>
    <property type="match status" value="1"/>
</dbReference>
<dbReference type="SUPFAM" id="SSF51735">
    <property type="entry name" value="NAD(P)-binding Rossmann-fold domains"/>
    <property type="match status" value="1"/>
</dbReference>
<dbReference type="InterPro" id="IPR000683">
    <property type="entry name" value="Gfo/Idh/MocA-like_OxRdtase_N"/>
</dbReference>
<dbReference type="InterPro" id="IPR051317">
    <property type="entry name" value="Gfo/Idh/MocA_oxidoreduct"/>
</dbReference>
<gene>
    <name evidence="6" type="ORF">SAMN06265337_0026</name>
</gene>
<dbReference type="Gene3D" id="3.40.50.720">
    <property type="entry name" value="NAD(P)-binding Rossmann-like Domain"/>
    <property type="match status" value="1"/>
</dbReference>
<evidence type="ECO:0000256" key="1">
    <source>
        <dbReference type="ARBA" id="ARBA00010928"/>
    </source>
</evidence>
<evidence type="ECO:0000313" key="6">
    <source>
        <dbReference type="EMBL" id="SNC59303.1"/>
    </source>
</evidence>
<proteinExistence type="inferred from homology"/>
<feature type="region of interest" description="Disordered" evidence="3">
    <location>
        <begin position="272"/>
        <end position="301"/>
    </location>
</feature>
<feature type="domain" description="GFO/IDH/MocA-like oxidoreductase" evidence="5">
    <location>
        <begin position="130"/>
        <end position="250"/>
    </location>
</feature>
<dbReference type="InterPro" id="IPR036291">
    <property type="entry name" value="NAD(P)-bd_dom_sf"/>
</dbReference>
<keyword evidence="2" id="KW-0560">Oxidoreductase</keyword>
<dbReference type="RefSeq" id="WP_088841406.1">
    <property type="nucleotide sequence ID" value="NZ_FYEW01000001.1"/>
</dbReference>
<dbReference type="Pfam" id="PF22725">
    <property type="entry name" value="GFO_IDH_MocA_C3"/>
    <property type="match status" value="1"/>
</dbReference>
<evidence type="ECO:0000259" key="4">
    <source>
        <dbReference type="Pfam" id="PF01408"/>
    </source>
</evidence>
<reference evidence="7" key="1">
    <citation type="submission" date="2017-06" db="EMBL/GenBank/DDBJ databases">
        <authorList>
            <person name="Varghese N."/>
            <person name="Submissions S."/>
        </authorList>
    </citation>
    <scope>NUCLEOTIDE SEQUENCE [LARGE SCALE GENOMIC DNA]</scope>
    <source>
        <strain evidence="7">DSM 11116</strain>
    </source>
</reference>
<accession>A0A212SZS8</accession>
<dbReference type="OrthoDB" id="9815825at2"/>
<evidence type="ECO:0000256" key="3">
    <source>
        <dbReference type="SAM" id="MobiDB-lite"/>
    </source>
</evidence>
<evidence type="ECO:0000259" key="5">
    <source>
        <dbReference type="Pfam" id="PF22725"/>
    </source>
</evidence>
<dbReference type="Proteomes" id="UP000198131">
    <property type="component" value="Unassembled WGS sequence"/>
</dbReference>
<dbReference type="AlphaFoldDB" id="A0A212SZS8"/>
<protein>
    <submittedName>
        <fullName evidence="6">Predicted dehydrogenase</fullName>
    </submittedName>
</protein>
<dbReference type="Gene3D" id="3.30.360.10">
    <property type="entry name" value="Dihydrodipicolinate Reductase, domain 2"/>
    <property type="match status" value="1"/>
</dbReference>
<organism evidence="6 7">
    <name type="scientific">Hymenobacter gelipurpurascens</name>
    <dbReference type="NCBI Taxonomy" id="89968"/>
    <lineage>
        <taxon>Bacteria</taxon>
        <taxon>Pseudomonadati</taxon>
        <taxon>Bacteroidota</taxon>
        <taxon>Cytophagia</taxon>
        <taxon>Cytophagales</taxon>
        <taxon>Hymenobacteraceae</taxon>
        <taxon>Hymenobacter</taxon>
    </lineage>
</organism>
<feature type="domain" description="Gfo/Idh/MocA-like oxidoreductase N-terminal" evidence="4">
    <location>
        <begin position="12"/>
        <end position="118"/>
    </location>
</feature>
<dbReference type="Pfam" id="PF01408">
    <property type="entry name" value="GFO_IDH_MocA"/>
    <property type="match status" value="1"/>
</dbReference>
<evidence type="ECO:0000313" key="7">
    <source>
        <dbReference type="Proteomes" id="UP000198131"/>
    </source>
</evidence>